<evidence type="ECO:0000313" key="1">
    <source>
        <dbReference type="EnsemblPlants" id="PGSC0003DMT400096792"/>
    </source>
</evidence>
<dbReference type="InParanoid" id="M1DZ93"/>
<dbReference type="PaxDb" id="4113-PGSC0003DMT400096792"/>
<protein>
    <submittedName>
        <fullName evidence="1">Uncharacterized protein</fullName>
    </submittedName>
</protein>
<dbReference type="HOGENOM" id="CLU_1858765_0_0_1"/>
<keyword evidence="2" id="KW-1185">Reference proteome</keyword>
<proteinExistence type="predicted"/>
<name>M1DZ93_SOLTU</name>
<accession>M1DZ93</accession>
<reference evidence="2" key="1">
    <citation type="journal article" date="2011" name="Nature">
        <title>Genome sequence and analysis of the tuber crop potato.</title>
        <authorList>
            <consortium name="The Potato Genome Sequencing Consortium"/>
        </authorList>
    </citation>
    <scope>NUCLEOTIDE SEQUENCE [LARGE SCALE GENOMIC DNA]</scope>
    <source>
        <strain evidence="2">cv. DM1-3 516 R44</strain>
    </source>
</reference>
<dbReference type="Proteomes" id="UP000011115">
    <property type="component" value="Unassembled WGS sequence"/>
</dbReference>
<organism evidence="1 2">
    <name type="scientific">Solanum tuberosum</name>
    <name type="common">Potato</name>
    <dbReference type="NCBI Taxonomy" id="4113"/>
    <lineage>
        <taxon>Eukaryota</taxon>
        <taxon>Viridiplantae</taxon>
        <taxon>Streptophyta</taxon>
        <taxon>Embryophyta</taxon>
        <taxon>Tracheophyta</taxon>
        <taxon>Spermatophyta</taxon>
        <taxon>Magnoliopsida</taxon>
        <taxon>eudicotyledons</taxon>
        <taxon>Gunneridae</taxon>
        <taxon>Pentapetalae</taxon>
        <taxon>asterids</taxon>
        <taxon>lamiids</taxon>
        <taxon>Solanales</taxon>
        <taxon>Solanaceae</taxon>
        <taxon>Solanoideae</taxon>
        <taxon>Solaneae</taxon>
        <taxon>Solanum</taxon>
    </lineage>
</organism>
<evidence type="ECO:0000313" key="2">
    <source>
        <dbReference type="Proteomes" id="UP000011115"/>
    </source>
</evidence>
<sequence length="138" mass="15577">MQLYLHIFSLIEREVLKPRLLILWFVGIGVSWVQLERVNGLKSRSKCGRCLKSASWRAEGPAGDSPKRAAGLNLGNWVESRHVGSFGELGRARRTTRRFTEVPHLAFNFMLNVKFGSVTFDEKPEVAKGTRRLAKSPP</sequence>
<reference evidence="1" key="2">
    <citation type="submission" date="2015-06" db="UniProtKB">
        <authorList>
            <consortium name="EnsemblPlants"/>
        </authorList>
    </citation>
    <scope>IDENTIFICATION</scope>
    <source>
        <strain evidence="1">DM1-3 516 R44</strain>
    </source>
</reference>
<dbReference type="Gramene" id="PGSC0003DMT400096792">
    <property type="protein sequence ID" value="PGSC0003DMT400096792"/>
    <property type="gene ID" value="PGSC0003DMG400046363"/>
</dbReference>
<dbReference type="AlphaFoldDB" id="M1DZ93"/>
<dbReference type="EnsemblPlants" id="PGSC0003DMT400096792">
    <property type="protein sequence ID" value="PGSC0003DMT400096792"/>
    <property type="gene ID" value="PGSC0003DMG400046363"/>
</dbReference>